<evidence type="ECO:0000313" key="7">
    <source>
        <dbReference type="EMBL" id="KAK3057241.1"/>
    </source>
</evidence>
<dbReference type="GO" id="GO:0016491">
    <property type="term" value="F:oxidoreductase activity"/>
    <property type="evidence" value="ECO:0007669"/>
    <property type="project" value="UniProtKB-KW"/>
</dbReference>
<dbReference type="Gene3D" id="3.40.30.10">
    <property type="entry name" value="Glutaredoxin"/>
    <property type="match status" value="1"/>
</dbReference>
<evidence type="ECO:0000256" key="5">
    <source>
        <dbReference type="ARBA" id="ARBA00023002"/>
    </source>
</evidence>
<name>A0AAJ0LVW5_9PEZI</name>
<dbReference type="Pfam" id="PF07955">
    <property type="entry name" value="DUF1687"/>
    <property type="match status" value="1"/>
</dbReference>
<dbReference type="Proteomes" id="UP001271007">
    <property type="component" value="Unassembled WGS sequence"/>
</dbReference>
<sequence length="87" mass="9381">MDADVQEGPPTSDQLSSILDYLGPSKAGTVVKDATGSSDAQRKFKANESAFQRPVVVDWNNGRAVTGDNESEIMNLVRSIPKETDKV</sequence>
<proteinExistence type="inferred from homology"/>
<evidence type="ECO:0000256" key="4">
    <source>
        <dbReference type="ARBA" id="ARBA00022946"/>
    </source>
</evidence>
<dbReference type="PANTHER" id="PTHR28071">
    <property type="entry name" value="REDOX PROTEIN FMP46, MITOCHONDRIAL-RELATED"/>
    <property type="match status" value="1"/>
</dbReference>
<evidence type="ECO:0000313" key="8">
    <source>
        <dbReference type="Proteomes" id="UP001271007"/>
    </source>
</evidence>
<dbReference type="AlphaFoldDB" id="A0AAJ0LVW5"/>
<comment type="similarity">
    <text evidence="3">Belongs to the FMP46 family.</text>
</comment>
<organism evidence="7 8">
    <name type="scientific">Extremus antarcticus</name>
    <dbReference type="NCBI Taxonomy" id="702011"/>
    <lineage>
        <taxon>Eukaryota</taxon>
        <taxon>Fungi</taxon>
        <taxon>Dikarya</taxon>
        <taxon>Ascomycota</taxon>
        <taxon>Pezizomycotina</taxon>
        <taxon>Dothideomycetes</taxon>
        <taxon>Dothideomycetidae</taxon>
        <taxon>Mycosphaerellales</taxon>
        <taxon>Extremaceae</taxon>
        <taxon>Extremus</taxon>
    </lineage>
</organism>
<keyword evidence="4" id="KW-0809">Transit peptide</keyword>
<dbReference type="InterPro" id="IPR036249">
    <property type="entry name" value="Thioredoxin-like_sf"/>
</dbReference>
<keyword evidence="5" id="KW-0560">Oxidoreductase</keyword>
<keyword evidence="6" id="KW-0496">Mitochondrion</keyword>
<reference evidence="7" key="1">
    <citation type="submission" date="2023-04" db="EMBL/GenBank/DDBJ databases">
        <title>Black Yeasts Isolated from many extreme environments.</title>
        <authorList>
            <person name="Coleine C."/>
            <person name="Stajich J.E."/>
            <person name="Selbmann L."/>
        </authorList>
    </citation>
    <scope>NUCLEOTIDE SEQUENCE</scope>
    <source>
        <strain evidence="7">CCFEE 5312</strain>
    </source>
</reference>
<evidence type="ECO:0000256" key="6">
    <source>
        <dbReference type="ARBA" id="ARBA00023128"/>
    </source>
</evidence>
<dbReference type="SUPFAM" id="SSF52833">
    <property type="entry name" value="Thioredoxin-like"/>
    <property type="match status" value="1"/>
</dbReference>
<evidence type="ECO:0000256" key="3">
    <source>
        <dbReference type="ARBA" id="ARBA00009734"/>
    </source>
</evidence>
<comment type="subcellular location">
    <subcellularLocation>
        <location evidence="2">Mitochondrion</location>
    </subcellularLocation>
</comment>
<dbReference type="GO" id="GO:0005739">
    <property type="term" value="C:mitochondrion"/>
    <property type="evidence" value="ECO:0007669"/>
    <property type="project" value="UniProtKB-SubCell"/>
</dbReference>
<protein>
    <submittedName>
        <fullName evidence="7">Uncharacterized protein</fullName>
    </submittedName>
</protein>
<comment type="function">
    <text evidence="1">Putative mitochondrial redox protein which could be involved in the reduction of small toxic molecules.</text>
</comment>
<dbReference type="EMBL" id="JAWDJX010000004">
    <property type="protein sequence ID" value="KAK3057241.1"/>
    <property type="molecule type" value="Genomic_DNA"/>
</dbReference>
<dbReference type="PANTHER" id="PTHR28071:SF1">
    <property type="entry name" value="REDOX PROTEIN FMP46, MITOCHONDRIAL-RELATED"/>
    <property type="match status" value="1"/>
</dbReference>
<evidence type="ECO:0000256" key="1">
    <source>
        <dbReference type="ARBA" id="ARBA00002963"/>
    </source>
</evidence>
<dbReference type="InterPro" id="IPR012882">
    <property type="entry name" value="Fmp46"/>
</dbReference>
<gene>
    <name evidence="7" type="ORF">LTR09_002280</name>
</gene>
<comment type="caution">
    <text evidence="7">The sequence shown here is derived from an EMBL/GenBank/DDBJ whole genome shotgun (WGS) entry which is preliminary data.</text>
</comment>
<accession>A0AAJ0LVW5</accession>
<keyword evidence="8" id="KW-1185">Reference proteome</keyword>
<evidence type="ECO:0000256" key="2">
    <source>
        <dbReference type="ARBA" id="ARBA00004173"/>
    </source>
</evidence>